<dbReference type="Pfam" id="PF04230">
    <property type="entry name" value="PS_pyruv_trans"/>
    <property type="match status" value="1"/>
</dbReference>
<accession>A0ABS2DPD1</accession>
<comment type="caution">
    <text evidence="2">The sequence shown here is derived from an EMBL/GenBank/DDBJ whole genome shotgun (WGS) entry which is preliminary data.</text>
</comment>
<protein>
    <submittedName>
        <fullName evidence="2">Polysaccharide pyruvyl transferase family protein</fullName>
    </submittedName>
</protein>
<dbReference type="Proteomes" id="UP000715095">
    <property type="component" value="Unassembled WGS sequence"/>
</dbReference>
<evidence type="ECO:0000313" key="2">
    <source>
        <dbReference type="EMBL" id="MBM6703207.1"/>
    </source>
</evidence>
<keyword evidence="3" id="KW-1185">Reference proteome</keyword>
<dbReference type="GO" id="GO:0016740">
    <property type="term" value="F:transferase activity"/>
    <property type="evidence" value="ECO:0007669"/>
    <property type="project" value="UniProtKB-KW"/>
</dbReference>
<name>A0ABS2DPD1_9BURK</name>
<dbReference type="InterPro" id="IPR007345">
    <property type="entry name" value="Polysacch_pyruvyl_Trfase"/>
</dbReference>
<reference evidence="2 3" key="1">
    <citation type="journal article" date="2021" name="Sci. Rep.">
        <title>The distribution of antibiotic resistance genes in chicken gut microbiota commensals.</title>
        <authorList>
            <person name="Juricova H."/>
            <person name="Matiasovicova J."/>
            <person name="Kubasova T."/>
            <person name="Cejkova D."/>
            <person name="Rychlik I."/>
        </authorList>
    </citation>
    <scope>NUCLEOTIDE SEQUENCE [LARGE SCALE GENOMIC DNA]</scope>
    <source>
        <strain evidence="2 3">An829</strain>
    </source>
</reference>
<gene>
    <name evidence="2" type="ORF">H6A60_01605</name>
</gene>
<organism evidence="2 3">
    <name type="scientific">Sutterella massiliensis</name>
    <dbReference type="NCBI Taxonomy" id="1816689"/>
    <lineage>
        <taxon>Bacteria</taxon>
        <taxon>Pseudomonadati</taxon>
        <taxon>Pseudomonadota</taxon>
        <taxon>Betaproteobacteria</taxon>
        <taxon>Burkholderiales</taxon>
        <taxon>Sutterellaceae</taxon>
        <taxon>Sutterella</taxon>
    </lineage>
</organism>
<dbReference type="RefSeq" id="WP_205101614.1">
    <property type="nucleotide sequence ID" value="NZ_JACJJC010000002.1"/>
</dbReference>
<dbReference type="EMBL" id="JACJJC010000002">
    <property type="protein sequence ID" value="MBM6703207.1"/>
    <property type="molecule type" value="Genomic_DNA"/>
</dbReference>
<evidence type="ECO:0000313" key="3">
    <source>
        <dbReference type="Proteomes" id="UP000715095"/>
    </source>
</evidence>
<evidence type="ECO:0000259" key="1">
    <source>
        <dbReference type="Pfam" id="PF04230"/>
    </source>
</evidence>
<feature type="domain" description="Polysaccharide pyruvyl transferase" evidence="1">
    <location>
        <begin position="27"/>
        <end position="259"/>
    </location>
</feature>
<keyword evidence="2" id="KW-0808">Transferase</keyword>
<proteinExistence type="predicted"/>
<sequence length="316" mass="36218">MMEPSDKNLALVYDYKGHDGYMPSSVNLGDYIQTLAALQFYPKVDGFIDRDSLIDLQDSHGKAIINGWYHLFDGHRLPENFNPLMVSMNISGFSDNSDFLNVLNSWKRFEPIGCRDENTVKILKEKGIAAYFSSCLTTTFKRVDSARKGVVVSDLLFFKSIFEERGEKVFPINRLIKKKVREFKYSRLLKKIILKTCNYGKNIKYVTHEAPLSLSHEERFEKARELLDVYSKAELVITSRIHAALPCLGLGTPVILVVHSKDISRYEGLEDLFNHIYMKEGVVAIKVDNRGRVVNSDSYKKYAERLTEKCIKYMGG</sequence>